<keyword evidence="10" id="KW-0732">Signal</keyword>
<comment type="similarity">
    <text evidence="1 9">Belongs to the peptidase A1 family.</text>
</comment>
<evidence type="ECO:0000256" key="7">
    <source>
        <dbReference type="PIRSR" id="PIRSR601461-1"/>
    </source>
</evidence>
<dbReference type="InterPro" id="IPR021109">
    <property type="entry name" value="Peptidase_aspartic_dom_sf"/>
</dbReference>
<dbReference type="InterPro" id="IPR001461">
    <property type="entry name" value="Aspartic_peptidase_A1"/>
</dbReference>
<evidence type="ECO:0000256" key="2">
    <source>
        <dbReference type="ARBA" id="ARBA00022670"/>
    </source>
</evidence>
<dbReference type="GO" id="GO:0004190">
    <property type="term" value="F:aspartic-type endopeptidase activity"/>
    <property type="evidence" value="ECO:0007669"/>
    <property type="project" value="UniProtKB-KW"/>
</dbReference>
<feature type="chain" id="PRO_5035584921" description="Peptidase A1 domain-containing protein" evidence="10">
    <location>
        <begin position="18"/>
        <end position="403"/>
    </location>
</feature>
<proteinExistence type="inferred from homology"/>
<keyword evidence="5 8" id="KW-1015">Disulfide bond</keyword>
<dbReference type="FunFam" id="2.40.70.10:FF:000008">
    <property type="entry name" value="Cathepsin D"/>
    <property type="match status" value="1"/>
</dbReference>
<evidence type="ECO:0000256" key="6">
    <source>
        <dbReference type="ARBA" id="ARBA00023180"/>
    </source>
</evidence>
<dbReference type="AlphaFoldDB" id="A0A6T7EUB3"/>
<dbReference type="InterPro" id="IPR001969">
    <property type="entry name" value="Aspartic_peptidase_AS"/>
</dbReference>
<evidence type="ECO:0000256" key="1">
    <source>
        <dbReference type="ARBA" id="ARBA00007447"/>
    </source>
</evidence>
<dbReference type="PROSITE" id="PS00141">
    <property type="entry name" value="ASP_PROTEASE"/>
    <property type="match status" value="2"/>
</dbReference>
<sequence>MALKSLTLATTLASAAAGLTRVPMLKRDDAEFVTSRRASLMHAKALAASAGASDSGGSITVNNFENAQYYGEISLGTPAQTFEVIFDTGSANLWIPSSDCVSTNCVGKPKYDSSKSSTYVANDTVFDIEYGSGSCTGYLSNDLLTWGGIELEGQTFSQITNASGMGVAFVVGKFDGILGLAFNEIAVCDYPYVMDCVPTPFSRMISNGLVDEGKFAFYLGGLQPCFPECMDGYAGELTLGGTDPDHYVGELNYVPLTSASYWQIEIDSFAVDGTDFSTADSRQAIVDSGTSMLVGPTAAIADIATALGAHEISATGEYVVGCNADLPTIDITIGGIEYSIDANNLVLPDGPICILLMLGMDLHPEGIDWILGDVFMRQYYTVFDYENEQIGFATATNSSSSKA</sequence>
<dbReference type="EMBL" id="HBGT01018221">
    <property type="protein sequence ID" value="CAD9419627.1"/>
    <property type="molecule type" value="Transcribed_RNA"/>
</dbReference>
<organism evidence="12">
    <name type="scientific">Florenciella parvula</name>
    <dbReference type="NCBI Taxonomy" id="236787"/>
    <lineage>
        <taxon>Eukaryota</taxon>
        <taxon>Sar</taxon>
        <taxon>Stramenopiles</taxon>
        <taxon>Ochrophyta</taxon>
        <taxon>Dictyochophyceae</taxon>
        <taxon>Florenciellales</taxon>
        <taxon>Florenciella</taxon>
    </lineage>
</organism>
<evidence type="ECO:0000313" key="13">
    <source>
        <dbReference type="EMBL" id="CAD9419627.1"/>
    </source>
</evidence>
<evidence type="ECO:0000313" key="12">
    <source>
        <dbReference type="EMBL" id="CAD9419621.1"/>
    </source>
</evidence>
<dbReference type="InterPro" id="IPR033121">
    <property type="entry name" value="PEPTIDASE_A1"/>
</dbReference>
<dbReference type="FunFam" id="2.40.70.10:FF:000002">
    <property type="entry name" value="Vacuolar aspartic proteinase"/>
    <property type="match status" value="1"/>
</dbReference>
<feature type="domain" description="Peptidase A1" evidence="11">
    <location>
        <begin position="69"/>
        <end position="393"/>
    </location>
</feature>
<dbReference type="SUPFAM" id="SSF50630">
    <property type="entry name" value="Acid proteases"/>
    <property type="match status" value="1"/>
</dbReference>
<evidence type="ECO:0000256" key="10">
    <source>
        <dbReference type="SAM" id="SignalP"/>
    </source>
</evidence>
<evidence type="ECO:0000256" key="4">
    <source>
        <dbReference type="ARBA" id="ARBA00022801"/>
    </source>
</evidence>
<dbReference type="PANTHER" id="PTHR47966">
    <property type="entry name" value="BETA-SITE APP-CLEAVING ENZYME, ISOFORM A-RELATED"/>
    <property type="match status" value="1"/>
</dbReference>
<dbReference type="Pfam" id="PF00026">
    <property type="entry name" value="Asp"/>
    <property type="match status" value="1"/>
</dbReference>
<gene>
    <name evidence="12" type="ORF">FPAR1323_LOCUS9595</name>
    <name evidence="13" type="ORF">FPAR1323_LOCUS9596</name>
</gene>
<evidence type="ECO:0000256" key="8">
    <source>
        <dbReference type="PIRSR" id="PIRSR601461-2"/>
    </source>
</evidence>
<dbReference type="Gene3D" id="2.40.70.10">
    <property type="entry name" value="Acid Proteases"/>
    <property type="match status" value="2"/>
</dbReference>
<feature type="signal peptide" evidence="10">
    <location>
        <begin position="1"/>
        <end position="17"/>
    </location>
</feature>
<dbReference type="PRINTS" id="PR00792">
    <property type="entry name" value="PEPSIN"/>
</dbReference>
<evidence type="ECO:0000256" key="9">
    <source>
        <dbReference type="RuleBase" id="RU000454"/>
    </source>
</evidence>
<dbReference type="GO" id="GO:0006508">
    <property type="term" value="P:proteolysis"/>
    <property type="evidence" value="ECO:0007669"/>
    <property type="project" value="UniProtKB-KW"/>
</dbReference>
<keyword evidence="2 9" id="KW-0645">Protease</keyword>
<accession>A0A6T7EUB3</accession>
<feature type="active site" evidence="7">
    <location>
        <position position="87"/>
    </location>
</feature>
<evidence type="ECO:0000256" key="5">
    <source>
        <dbReference type="ARBA" id="ARBA00023157"/>
    </source>
</evidence>
<keyword evidence="4 9" id="KW-0378">Hydrolase</keyword>
<dbReference type="PROSITE" id="PS51767">
    <property type="entry name" value="PEPTIDASE_A1"/>
    <property type="match status" value="1"/>
</dbReference>
<evidence type="ECO:0000259" key="11">
    <source>
        <dbReference type="PROSITE" id="PS51767"/>
    </source>
</evidence>
<dbReference type="EMBL" id="HBGT01018220">
    <property type="protein sequence ID" value="CAD9419621.1"/>
    <property type="molecule type" value="Transcribed_RNA"/>
</dbReference>
<keyword evidence="3 9" id="KW-0064">Aspartyl protease</keyword>
<name>A0A6T7EUB3_9STRA</name>
<keyword evidence="6" id="KW-0325">Glycoprotein</keyword>
<reference evidence="12" key="1">
    <citation type="submission" date="2021-01" db="EMBL/GenBank/DDBJ databases">
        <authorList>
            <person name="Corre E."/>
            <person name="Pelletier E."/>
            <person name="Niang G."/>
            <person name="Scheremetjew M."/>
            <person name="Finn R."/>
            <person name="Kale V."/>
            <person name="Holt S."/>
            <person name="Cochrane G."/>
            <person name="Meng A."/>
            <person name="Brown T."/>
            <person name="Cohen L."/>
        </authorList>
    </citation>
    <scope>NUCLEOTIDE SEQUENCE</scope>
    <source>
        <strain evidence="12">RCC1693</strain>
    </source>
</reference>
<dbReference type="PANTHER" id="PTHR47966:SF51">
    <property type="entry name" value="BETA-SITE APP-CLEAVING ENZYME, ISOFORM A-RELATED"/>
    <property type="match status" value="1"/>
</dbReference>
<feature type="active site" evidence="7">
    <location>
        <position position="287"/>
    </location>
</feature>
<protein>
    <recommendedName>
        <fullName evidence="11">Peptidase A1 domain-containing protein</fullName>
    </recommendedName>
</protein>
<evidence type="ECO:0000256" key="3">
    <source>
        <dbReference type="ARBA" id="ARBA00022750"/>
    </source>
</evidence>
<feature type="disulfide bond" evidence="8">
    <location>
        <begin position="100"/>
        <end position="105"/>
    </location>
</feature>